<evidence type="ECO:0000313" key="5">
    <source>
        <dbReference type="Proteomes" id="UP000177458"/>
    </source>
</evidence>
<reference evidence="4 5" key="1">
    <citation type="journal article" date="2016" name="Nat. Commun.">
        <title>Thousands of microbial genomes shed light on interconnected biogeochemical processes in an aquifer system.</title>
        <authorList>
            <person name="Anantharaman K."/>
            <person name="Brown C.T."/>
            <person name="Hug L.A."/>
            <person name="Sharon I."/>
            <person name="Castelle C.J."/>
            <person name="Probst A.J."/>
            <person name="Thomas B.C."/>
            <person name="Singh A."/>
            <person name="Wilkins M.J."/>
            <person name="Karaoz U."/>
            <person name="Brodie E.L."/>
            <person name="Williams K.H."/>
            <person name="Hubbard S.S."/>
            <person name="Banfield J.F."/>
        </authorList>
    </citation>
    <scope>NUCLEOTIDE SEQUENCE [LARGE SCALE GENOMIC DNA]</scope>
</reference>
<evidence type="ECO:0008006" key="6">
    <source>
        <dbReference type="Google" id="ProtNLM"/>
    </source>
</evidence>
<sequence>MSSKKLIALITINWKRYDLTKKLFISLQNSTVKPDTYLVDNECDASKVADVAPYCREVFKFRENTGYSFANNHAAKKIGRNYEYLLFINNDTLVEPETIEIMLDYAKKLPQHSILHPLNLKYDEPNIITSAGSLNILGPGVGYRFESAKLSKVKDRLKPVMKQNYLHGACFLINSNDFLDIGGFDERFYIYHEDNDLGRKLKKKFNSTFYCVTEAVIYHKHHGSEPFHKERHWYYTIRSIALYLTDNNKYKKAFIRFICRLANLLLWPFKTDSNIKAVRTGLRDYLEGNFGRSEIYR</sequence>
<name>A0A1F4USW4_UNCKA</name>
<evidence type="ECO:0000256" key="1">
    <source>
        <dbReference type="ARBA" id="ARBA00006739"/>
    </source>
</evidence>
<dbReference type="SUPFAM" id="SSF53448">
    <property type="entry name" value="Nucleotide-diphospho-sugar transferases"/>
    <property type="match status" value="1"/>
</dbReference>
<proteinExistence type="inferred from homology"/>
<keyword evidence="3" id="KW-0808">Transferase</keyword>
<evidence type="ECO:0000256" key="3">
    <source>
        <dbReference type="ARBA" id="ARBA00022679"/>
    </source>
</evidence>
<keyword evidence="2" id="KW-0328">Glycosyltransferase</keyword>
<accession>A0A1F4USW4</accession>
<protein>
    <recommendedName>
        <fullName evidence="6">Glycosyltransferase 2-like domain-containing protein</fullName>
    </recommendedName>
</protein>
<feature type="non-terminal residue" evidence="4">
    <location>
        <position position="297"/>
    </location>
</feature>
<organism evidence="4 5">
    <name type="scientific">candidate division WWE3 bacterium RIFCSPLOWO2_01_FULL_37_15</name>
    <dbReference type="NCBI Taxonomy" id="1802622"/>
    <lineage>
        <taxon>Bacteria</taxon>
        <taxon>Katanobacteria</taxon>
    </lineage>
</organism>
<dbReference type="Proteomes" id="UP000177458">
    <property type="component" value="Unassembled WGS sequence"/>
</dbReference>
<dbReference type="PANTHER" id="PTHR43179">
    <property type="entry name" value="RHAMNOSYLTRANSFERASE WBBL"/>
    <property type="match status" value="1"/>
</dbReference>
<dbReference type="PANTHER" id="PTHR43179:SF12">
    <property type="entry name" value="GALACTOFURANOSYLTRANSFERASE GLFT2"/>
    <property type="match status" value="1"/>
</dbReference>
<evidence type="ECO:0000256" key="2">
    <source>
        <dbReference type="ARBA" id="ARBA00022676"/>
    </source>
</evidence>
<dbReference type="InterPro" id="IPR029044">
    <property type="entry name" value="Nucleotide-diphossugar_trans"/>
</dbReference>
<dbReference type="Gene3D" id="3.90.550.10">
    <property type="entry name" value="Spore Coat Polysaccharide Biosynthesis Protein SpsA, Chain A"/>
    <property type="match status" value="1"/>
</dbReference>
<dbReference type="GO" id="GO:0016757">
    <property type="term" value="F:glycosyltransferase activity"/>
    <property type="evidence" value="ECO:0007669"/>
    <property type="project" value="UniProtKB-KW"/>
</dbReference>
<dbReference type="EMBL" id="MEVF01000051">
    <property type="protein sequence ID" value="OGC48035.1"/>
    <property type="molecule type" value="Genomic_DNA"/>
</dbReference>
<evidence type="ECO:0000313" key="4">
    <source>
        <dbReference type="EMBL" id="OGC48035.1"/>
    </source>
</evidence>
<dbReference type="AlphaFoldDB" id="A0A1F4USW4"/>
<gene>
    <name evidence="4" type="ORF">A3A69_02560</name>
</gene>
<comment type="similarity">
    <text evidence="1">Belongs to the glycosyltransferase 2 family.</text>
</comment>
<comment type="caution">
    <text evidence="4">The sequence shown here is derived from an EMBL/GenBank/DDBJ whole genome shotgun (WGS) entry which is preliminary data.</text>
</comment>